<keyword evidence="1" id="KW-0969">Cilium</keyword>
<dbReference type="eggNOG" id="COG1344">
    <property type="taxonomic scope" value="Bacteria"/>
</dbReference>
<dbReference type="AlphaFoldDB" id="S9Q7J7"/>
<comment type="caution">
    <text evidence="1">The sequence shown here is derived from an EMBL/GenBank/DDBJ whole genome shotgun (WGS) entry which is preliminary data.</text>
</comment>
<dbReference type="Proteomes" id="UP000015351">
    <property type="component" value="Unassembled WGS sequence"/>
</dbReference>
<dbReference type="SUPFAM" id="SSF64518">
    <property type="entry name" value="Phase 1 flagellin"/>
    <property type="match status" value="1"/>
</dbReference>
<evidence type="ECO:0000313" key="2">
    <source>
        <dbReference type="Proteomes" id="UP000015351"/>
    </source>
</evidence>
<organism evidence="1 2">
    <name type="scientific">Litoreibacter arenae DSM 19593</name>
    <dbReference type="NCBI Taxonomy" id="1123360"/>
    <lineage>
        <taxon>Bacteria</taxon>
        <taxon>Pseudomonadati</taxon>
        <taxon>Pseudomonadota</taxon>
        <taxon>Alphaproteobacteria</taxon>
        <taxon>Rhodobacterales</taxon>
        <taxon>Roseobacteraceae</taxon>
        <taxon>Litoreibacter</taxon>
    </lineage>
</organism>
<dbReference type="EMBL" id="AONI01000015">
    <property type="protein sequence ID" value="EPX77356.1"/>
    <property type="molecule type" value="Genomic_DNA"/>
</dbReference>
<dbReference type="HOGENOM" id="CLU_071294_0_0_5"/>
<protein>
    <submittedName>
        <fullName evidence="1">Flagellar hook-associated protein FlgL</fullName>
    </submittedName>
</protein>
<accession>S9Q7J7</accession>
<name>S9Q7J7_9RHOB</name>
<keyword evidence="1" id="KW-0966">Cell projection</keyword>
<gene>
    <name evidence="1" type="ORF">thalar_03078</name>
</gene>
<keyword evidence="1" id="KW-0282">Flagellum</keyword>
<dbReference type="OrthoDB" id="7312911at2"/>
<dbReference type="RefSeq" id="WP_021102427.1">
    <property type="nucleotide sequence ID" value="NZ_KE557314.1"/>
</dbReference>
<evidence type="ECO:0000313" key="1">
    <source>
        <dbReference type="EMBL" id="EPX77356.1"/>
    </source>
</evidence>
<sequence length="336" mass="35639">MNYGSLSDLGQNMMLRRQGAGLKTSLSTLTTELTTGRRENVSDYVRGDFGPLAALERSVKRLDGFALGRDALSLRVTGVQTSLGAMQDTVATFGTDLIGAASLEQPGVLDAKLANAPERFNQVVSYLNAQVSGQYLFSGVASDRKPLPDGAELLTHIRNIAMTATDASDFVTQVNSWFDDSGGGFDTLAYNGAAQAQSGVAISEAHTIGLPVKADDGAIRSMLRDLAIAAVVSEGTLPMSDMEKRAVLSSVGEGLIASEQALISMRRDTGVTEQLLSEADVAGRVERGLLDGAISKITSADPYETASALEAVQHQIETLYVLTARTSQLRLSDYLR</sequence>
<reference evidence="2" key="1">
    <citation type="journal article" date="2013" name="Stand. Genomic Sci.">
        <title>Genome sequence of the Litoreibacter arenae type strain (DSM 19593(T)), a member of the Roseobacter clade isolated from sea sand.</title>
        <authorList>
            <person name="Riedel T."/>
            <person name="Fiebig A."/>
            <person name="Petersen J."/>
            <person name="Gronow S."/>
            <person name="Kyrpides N.C."/>
            <person name="Goker M."/>
            <person name="Klenk H.P."/>
        </authorList>
    </citation>
    <scope>NUCLEOTIDE SEQUENCE [LARGE SCALE GENOMIC DNA]</scope>
    <source>
        <strain evidence="2">DSM 19593</strain>
    </source>
</reference>
<proteinExistence type="predicted"/>
<dbReference type="STRING" id="1123360.thalar_03078"/>
<keyword evidence="2" id="KW-1185">Reference proteome</keyword>